<dbReference type="KEGG" id="ovi:T265_05188"/>
<organism evidence="1 2">
    <name type="scientific">Opisthorchis viverrini</name>
    <name type="common">Southeast Asian liver fluke</name>
    <dbReference type="NCBI Taxonomy" id="6198"/>
    <lineage>
        <taxon>Eukaryota</taxon>
        <taxon>Metazoa</taxon>
        <taxon>Spiralia</taxon>
        <taxon>Lophotrochozoa</taxon>
        <taxon>Platyhelminthes</taxon>
        <taxon>Trematoda</taxon>
        <taxon>Digenea</taxon>
        <taxon>Opisthorchiida</taxon>
        <taxon>Opisthorchiata</taxon>
        <taxon>Opisthorchiidae</taxon>
        <taxon>Opisthorchis</taxon>
    </lineage>
</organism>
<accession>A0A074ZKH1</accession>
<dbReference type="GeneID" id="20319370"/>
<evidence type="ECO:0000313" key="1">
    <source>
        <dbReference type="EMBL" id="KER27828.1"/>
    </source>
</evidence>
<dbReference type="Proteomes" id="UP000054324">
    <property type="component" value="Unassembled WGS sequence"/>
</dbReference>
<dbReference type="RefSeq" id="XP_009168396.1">
    <property type="nucleotide sequence ID" value="XM_009170132.1"/>
</dbReference>
<dbReference type="CTD" id="20319370"/>
<keyword evidence="2" id="KW-1185">Reference proteome</keyword>
<dbReference type="EMBL" id="KL596713">
    <property type="protein sequence ID" value="KER27828.1"/>
    <property type="molecule type" value="Genomic_DNA"/>
</dbReference>
<sequence>MTVIIRFFLGGITQIDQRPSQINSFPGLGMEAVWDLVDLYAWVLMVLQQISQTAIVAHARKWTLSVELHGSEVSKTLHAMTIASTTLVIEQFSSCSYSVGVSVGPAEFGEFPRLEIGIGNGKRGKRGGGDGWFVRLPEGRVTPPAKLVMSTADD</sequence>
<evidence type="ECO:0000313" key="2">
    <source>
        <dbReference type="Proteomes" id="UP000054324"/>
    </source>
</evidence>
<gene>
    <name evidence="1" type="ORF">T265_05188</name>
</gene>
<dbReference type="AlphaFoldDB" id="A0A074ZKH1"/>
<reference evidence="1 2" key="1">
    <citation type="submission" date="2013-11" db="EMBL/GenBank/DDBJ databases">
        <title>Opisthorchis viverrini - life in the bile duct.</title>
        <authorList>
            <person name="Young N.D."/>
            <person name="Nagarajan N."/>
            <person name="Lin S.J."/>
            <person name="Korhonen P.K."/>
            <person name="Jex A.R."/>
            <person name="Hall R.S."/>
            <person name="Safavi-Hemami H."/>
            <person name="Kaewkong W."/>
            <person name="Bertrand D."/>
            <person name="Gao S."/>
            <person name="Seet Q."/>
            <person name="Wongkham S."/>
            <person name="Teh B.T."/>
            <person name="Wongkham C."/>
            <person name="Intapan P.M."/>
            <person name="Maleewong W."/>
            <person name="Yang X."/>
            <person name="Hu M."/>
            <person name="Wang Z."/>
            <person name="Hofmann A."/>
            <person name="Sternberg P.W."/>
            <person name="Tan P."/>
            <person name="Wang J."/>
            <person name="Gasser R.B."/>
        </authorList>
    </citation>
    <scope>NUCLEOTIDE SEQUENCE [LARGE SCALE GENOMIC DNA]</scope>
</reference>
<name>A0A074ZKH1_OPIVI</name>
<proteinExistence type="predicted"/>
<protein>
    <submittedName>
        <fullName evidence="1">Uncharacterized protein</fullName>
    </submittedName>
</protein>